<proteinExistence type="predicted"/>
<reference evidence="1" key="2">
    <citation type="submission" date="2023-01" db="EMBL/GenBank/DDBJ databases">
        <authorList>
            <person name="Petersen C."/>
        </authorList>
    </citation>
    <scope>NUCLEOTIDE SEQUENCE</scope>
    <source>
        <strain evidence="1">IBT 17514</strain>
    </source>
</reference>
<keyword evidence="2" id="KW-1185">Reference proteome</keyword>
<dbReference type="InterPro" id="IPR025204">
    <property type="entry name" value="CENP-L"/>
</dbReference>
<reference evidence="1" key="1">
    <citation type="journal article" date="2023" name="IMA Fungus">
        <title>Comparative genomic study of the Penicillium genus elucidates a diverse pangenome and 15 lateral gene transfer events.</title>
        <authorList>
            <person name="Petersen C."/>
            <person name="Sorensen T."/>
            <person name="Nielsen M.R."/>
            <person name="Sondergaard T.E."/>
            <person name="Sorensen J.L."/>
            <person name="Fitzpatrick D.A."/>
            <person name="Frisvad J.C."/>
            <person name="Nielsen K.L."/>
        </authorList>
    </citation>
    <scope>NUCLEOTIDE SEQUENCE</scope>
    <source>
        <strain evidence="1">IBT 17514</strain>
    </source>
</reference>
<evidence type="ECO:0000313" key="2">
    <source>
        <dbReference type="Proteomes" id="UP001215712"/>
    </source>
</evidence>
<gene>
    <name evidence="1" type="ORF">N7493_010787</name>
</gene>
<name>A0AAD6HDN7_9EURO</name>
<dbReference type="AlphaFoldDB" id="A0AAD6HDN7"/>
<evidence type="ECO:0000313" key="1">
    <source>
        <dbReference type="EMBL" id="KAJ5709453.1"/>
    </source>
</evidence>
<protein>
    <submittedName>
        <fullName evidence="1">CENP-A-nucleosome distal centromere subunit CENP-L</fullName>
    </submittedName>
</protein>
<dbReference type="Proteomes" id="UP001215712">
    <property type="component" value="Unassembled WGS sequence"/>
</dbReference>
<accession>A0AAD6HDN7</accession>
<comment type="caution">
    <text evidence="1">The sequence shown here is derived from an EMBL/GenBank/DDBJ whole genome shotgun (WGS) entry which is preliminary data.</text>
</comment>
<dbReference type="Pfam" id="PF13092">
    <property type="entry name" value="CENP-L"/>
    <property type="match status" value="1"/>
</dbReference>
<organism evidence="1 2">
    <name type="scientific">Penicillium malachiteum</name>
    <dbReference type="NCBI Taxonomy" id="1324776"/>
    <lineage>
        <taxon>Eukaryota</taxon>
        <taxon>Fungi</taxon>
        <taxon>Dikarya</taxon>
        <taxon>Ascomycota</taxon>
        <taxon>Pezizomycotina</taxon>
        <taxon>Eurotiomycetes</taxon>
        <taxon>Eurotiomycetidae</taxon>
        <taxon>Eurotiales</taxon>
        <taxon>Aspergillaceae</taxon>
        <taxon>Penicillium</taxon>
    </lineage>
</organism>
<dbReference type="EMBL" id="JAQJAN010000019">
    <property type="protein sequence ID" value="KAJ5709453.1"/>
    <property type="molecule type" value="Genomic_DNA"/>
</dbReference>
<sequence>MEPASSWQLFNTSWTLHRLSPLHHKKDCETLLDNQPALNTYAARLRDQLTGDVLAGLQATASAADDDALFKTGALKECTWRSFSTSSSSRDASSTSDRRATPASFPGILVTLEYENITYKAALLAESSSSSQRPSRAGSTFLPLLLTKCSNALRQTFISFLSANFDAYCAPLRLSSAFLCSGLETFVDELRTGLDSATSDDILENVIKELQLTLAFSAAIAPALRTLNVGIARSSLAGFIRDGENTPKRTLKQKLRCPLIPNLTSYLETHLAMQLDLDGSSPNQVVKQHVRLSKVTCAAFVLGGDGRMKLVADTTRSQDERTGKDKFALRASEVLLRTVIGKAVISDHQTAT</sequence>